<evidence type="ECO:0000256" key="3">
    <source>
        <dbReference type="SAM" id="MobiDB-lite"/>
    </source>
</evidence>
<dbReference type="GO" id="GO:0005509">
    <property type="term" value="F:calcium ion binding"/>
    <property type="evidence" value="ECO:0007669"/>
    <property type="project" value="InterPro"/>
</dbReference>
<dbReference type="EMBL" id="CAKM01000271">
    <property type="protein sequence ID" value="CCJ30898.1"/>
    <property type="molecule type" value="Genomic_DNA"/>
</dbReference>
<dbReference type="SUPFAM" id="SSF47473">
    <property type="entry name" value="EF-hand"/>
    <property type="match status" value="1"/>
</dbReference>
<dbReference type="PANTHER" id="PTHR23048">
    <property type="entry name" value="MYOSIN LIGHT CHAIN 1, 3"/>
    <property type="match status" value="1"/>
</dbReference>
<dbReference type="InterPro" id="IPR011992">
    <property type="entry name" value="EF-hand-dom_pair"/>
</dbReference>
<dbReference type="STRING" id="1209962.L0PEX6"/>
<gene>
    <name evidence="5" type="ORF">PNEJI1_001472</name>
</gene>
<evidence type="ECO:0000256" key="1">
    <source>
        <dbReference type="ARBA" id="ARBA00022723"/>
    </source>
</evidence>
<dbReference type="Pfam" id="PF13833">
    <property type="entry name" value="EF-hand_8"/>
    <property type="match status" value="1"/>
</dbReference>
<name>L0PEX6_PNEJI</name>
<dbReference type="PROSITE" id="PS50222">
    <property type="entry name" value="EF_HAND_2"/>
    <property type="match status" value="1"/>
</dbReference>
<dbReference type="PANTHER" id="PTHR23048:SF48">
    <property type="entry name" value="CENTRIN 3"/>
    <property type="match status" value="1"/>
</dbReference>
<comment type="caution">
    <text evidence="5">The sequence shown here is derived from an EMBL/GenBank/DDBJ whole genome shotgun (WGS) entry which is preliminary data.</text>
</comment>
<dbReference type="AlphaFoldDB" id="L0PEX6"/>
<evidence type="ECO:0000256" key="2">
    <source>
        <dbReference type="ARBA" id="ARBA00022737"/>
    </source>
</evidence>
<reference evidence="5 6" key="1">
    <citation type="journal article" date="2012" name="MBio">
        <title>De novo assembly of the Pneumocystis jirovecii genome from a single bronchoalveolar lavage fluid specimen from a patient.</title>
        <authorList>
            <person name="Cisse O.H."/>
            <person name="Pagni M."/>
            <person name="Hauser P.M."/>
        </authorList>
    </citation>
    <scope>NUCLEOTIDE SEQUENCE [LARGE SCALE GENOMIC DNA]</scope>
    <source>
        <strain evidence="5 6">SE8</strain>
    </source>
</reference>
<feature type="domain" description="EF-hand" evidence="4">
    <location>
        <begin position="29"/>
        <end position="64"/>
    </location>
</feature>
<evidence type="ECO:0000313" key="6">
    <source>
        <dbReference type="Proteomes" id="UP000010422"/>
    </source>
</evidence>
<dbReference type="SMART" id="SM00054">
    <property type="entry name" value="EFh"/>
    <property type="match status" value="2"/>
</dbReference>
<dbReference type="FunFam" id="1.10.238.10:FF:000178">
    <property type="entry name" value="Calmodulin-2 A"/>
    <property type="match status" value="1"/>
</dbReference>
<dbReference type="Gene3D" id="1.10.238.10">
    <property type="entry name" value="EF-hand"/>
    <property type="match status" value="2"/>
</dbReference>
<proteinExistence type="predicted"/>
<dbReference type="GO" id="GO:0016460">
    <property type="term" value="C:myosin II complex"/>
    <property type="evidence" value="ECO:0007669"/>
    <property type="project" value="TreeGrafter"/>
</dbReference>
<feature type="region of interest" description="Disordered" evidence="3">
    <location>
        <begin position="1"/>
        <end position="25"/>
    </location>
</feature>
<dbReference type="InterPro" id="IPR002048">
    <property type="entry name" value="EF_hand_dom"/>
</dbReference>
<dbReference type="InParanoid" id="L0PEX6"/>
<dbReference type="Pfam" id="PF13499">
    <property type="entry name" value="EF-hand_7"/>
    <property type="match status" value="1"/>
</dbReference>
<dbReference type="VEuPathDB" id="FungiDB:PNEJI1_001472"/>
<dbReference type="FunCoup" id="L0PEX6">
    <property type="interactions" value="75"/>
</dbReference>
<keyword evidence="2" id="KW-0677">Repeat</keyword>
<evidence type="ECO:0000313" key="5">
    <source>
        <dbReference type="EMBL" id="CCJ30898.1"/>
    </source>
</evidence>
<sequence>MFSAKQRRRLHGDSPTVRGSQMRTEITEEQRHEIKEAFELFDSDKDGVIDYHGLKIAMRALGFEAEKGEVLDILRENGKNGRGVIVYEDFARVSRESGVYLMTGDDMCVVAEKILERDPLDEIKRAYALFADEQTGKINIRNLRRIAKELGENIDDQELIAMIDEFDLDQDGESGFIFLFVAELTLQAVNEQEFINIMVDE</sequence>
<accession>L0PEX6</accession>
<dbReference type="CDD" id="cd00051">
    <property type="entry name" value="EFh"/>
    <property type="match status" value="1"/>
</dbReference>
<organism evidence="6">
    <name type="scientific">Pneumocystis jirovecii</name>
    <name type="common">Human pneumocystis pneumonia agent</name>
    <dbReference type="NCBI Taxonomy" id="42068"/>
    <lineage>
        <taxon>Eukaryota</taxon>
        <taxon>Fungi</taxon>
        <taxon>Dikarya</taxon>
        <taxon>Ascomycota</taxon>
        <taxon>Taphrinomycotina</taxon>
        <taxon>Pneumocystomycetes</taxon>
        <taxon>Pneumocystaceae</taxon>
        <taxon>Pneumocystis</taxon>
    </lineage>
</organism>
<protein>
    <recommendedName>
        <fullName evidence="4">EF-hand domain-containing protein</fullName>
    </recommendedName>
</protein>
<feature type="compositionally biased region" description="Basic residues" evidence="3">
    <location>
        <begin position="1"/>
        <end position="10"/>
    </location>
</feature>
<feature type="non-terminal residue" evidence="5">
    <location>
        <position position="201"/>
    </location>
</feature>
<dbReference type="InterPro" id="IPR050230">
    <property type="entry name" value="CALM/Myosin/TropC-like"/>
</dbReference>
<evidence type="ECO:0000259" key="4">
    <source>
        <dbReference type="PROSITE" id="PS50222"/>
    </source>
</evidence>
<dbReference type="Proteomes" id="UP000010422">
    <property type="component" value="Unassembled WGS sequence"/>
</dbReference>
<keyword evidence="1" id="KW-0479">Metal-binding</keyword>